<sequence>MSSSNANNNTDTVEHSKPIPIAHGHPRRPSFSSDSPPSDSSSDSSISPTSPYPSTPHNNTVHNPRVAASVSPSTSPILSYFLPTSPKSPTTHAFPFRRNFPPVVAEDDAEPEVPTGHRRRASMATWPERGVPPTMPIQPPTAPTAFPEEHQGRAAGLLRRLSLGGALAKPSIPKPPSSPTSPVATVHLARTATVTGTPQMVSPKTPRRVKSLAPGSARPPRAPSPMAERILKGHFDGFN</sequence>
<evidence type="ECO:0000256" key="1">
    <source>
        <dbReference type="SAM" id="MobiDB-lite"/>
    </source>
</evidence>
<accession>A0A4S4N333</accession>
<feature type="region of interest" description="Disordered" evidence="1">
    <location>
        <begin position="195"/>
        <end position="227"/>
    </location>
</feature>
<dbReference type="AlphaFoldDB" id="A0A4S4N333"/>
<dbReference type="OrthoDB" id="2554033at2759"/>
<comment type="caution">
    <text evidence="2">The sequence shown here is derived from an EMBL/GenBank/DDBJ whole genome shotgun (WGS) entry which is preliminary data.</text>
</comment>
<feature type="region of interest" description="Disordered" evidence="1">
    <location>
        <begin position="1"/>
        <end position="147"/>
    </location>
</feature>
<feature type="compositionally biased region" description="Polar residues" evidence="1">
    <location>
        <begin position="1"/>
        <end position="11"/>
    </location>
</feature>
<proteinExistence type="predicted"/>
<feature type="compositionally biased region" description="Pro residues" evidence="1">
    <location>
        <begin position="133"/>
        <end position="142"/>
    </location>
</feature>
<name>A0A4S4N333_9APHY</name>
<evidence type="ECO:0000313" key="2">
    <source>
        <dbReference type="EMBL" id="THH32238.1"/>
    </source>
</evidence>
<dbReference type="Proteomes" id="UP000308730">
    <property type="component" value="Unassembled WGS sequence"/>
</dbReference>
<organism evidence="2 3">
    <name type="scientific">Antrodiella citrinella</name>
    <dbReference type="NCBI Taxonomy" id="2447956"/>
    <lineage>
        <taxon>Eukaryota</taxon>
        <taxon>Fungi</taxon>
        <taxon>Dikarya</taxon>
        <taxon>Basidiomycota</taxon>
        <taxon>Agaricomycotina</taxon>
        <taxon>Agaricomycetes</taxon>
        <taxon>Polyporales</taxon>
        <taxon>Steccherinaceae</taxon>
        <taxon>Antrodiella</taxon>
    </lineage>
</organism>
<feature type="compositionally biased region" description="Low complexity" evidence="1">
    <location>
        <begin position="211"/>
        <end position="227"/>
    </location>
</feature>
<gene>
    <name evidence="2" type="ORF">EUX98_g1941</name>
</gene>
<protein>
    <submittedName>
        <fullName evidence="2">Uncharacterized protein</fullName>
    </submittedName>
</protein>
<dbReference type="EMBL" id="SGPM01000026">
    <property type="protein sequence ID" value="THH32238.1"/>
    <property type="molecule type" value="Genomic_DNA"/>
</dbReference>
<evidence type="ECO:0000313" key="3">
    <source>
        <dbReference type="Proteomes" id="UP000308730"/>
    </source>
</evidence>
<keyword evidence="3" id="KW-1185">Reference proteome</keyword>
<feature type="compositionally biased region" description="Low complexity" evidence="1">
    <location>
        <begin position="29"/>
        <end position="49"/>
    </location>
</feature>
<reference evidence="2 3" key="1">
    <citation type="submission" date="2019-02" db="EMBL/GenBank/DDBJ databases">
        <title>Genome sequencing of the rare red list fungi Antrodiella citrinella (Flaviporus citrinellus).</title>
        <authorList>
            <person name="Buettner E."/>
            <person name="Kellner H."/>
        </authorList>
    </citation>
    <scope>NUCLEOTIDE SEQUENCE [LARGE SCALE GENOMIC DNA]</scope>
    <source>
        <strain evidence="2 3">DSM 108506</strain>
    </source>
</reference>